<reference evidence="6" key="1">
    <citation type="journal article" date="2020" name="Phytopathology">
        <title>Genome Sequence Resources of Colletotrichum truncatum, C. plurivorum, C. musicola, and C. sojae: Four Species Pathogenic to Soybean (Glycine max).</title>
        <authorList>
            <person name="Rogerio F."/>
            <person name="Boufleur T.R."/>
            <person name="Ciampi-Guillardi M."/>
            <person name="Sukno S.A."/>
            <person name="Thon M.R."/>
            <person name="Massola Junior N.S."/>
            <person name="Baroncelli R."/>
        </authorList>
    </citation>
    <scope>NUCLEOTIDE SEQUENCE</scope>
    <source>
        <strain evidence="6">LFN00145</strain>
    </source>
</reference>
<evidence type="ECO:0000256" key="4">
    <source>
        <dbReference type="ARBA" id="ARBA00038402"/>
    </source>
</evidence>
<dbReference type="GO" id="GO:0005655">
    <property type="term" value="C:nucleolar ribonuclease P complex"/>
    <property type="evidence" value="ECO:0007669"/>
    <property type="project" value="TreeGrafter"/>
</dbReference>
<evidence type="ECO:0000313" key="7">
    <source>
        <dbReference type="Proteomes" id="UP000654918"/>
    </source>
</evidence>
<dbReference type="PANTHER" id="PTHR14742:SF0">
    <property type="entry name" value="RIBONUCLEASE P PROTEIN SUBUNIT P21"/>
    <property type="match status" value="1"/>
</dbReference>
<evidence type="ECO:0000256" key="2">
    <source>
        <dbReference type="ARBA" id="ARBA00022723"/>
    </source>
</evidence>
<keyword evidence="1" id="KW-0819">tRNA processing</keyword>
<gene>
    <name evidence="6" type="ORF">CPLU01_05081</name>
</gene>
<dbReference type="Gene3D" id="6.20.50.20">
    <property type="match status" value="1"/>
</dbReference>
<proteinExistence type="inferred from homology"/>
<feature type="region of interest" description="Disordered" evidence="5">
    <location>
        <begin position="139"/>
        <end position="172"/>
    </location>
</feature>
<feature type="compositionally biased region" description="Basic and acidic residues" evidence="5">
    <location>
        <begin position="43"/>
        <end position="54"/>
    </location>
</feature>
<evidence type="ECO:0000256" key="3">
    <source>
        <dbReference type="ARBA" id="ARBA00022833"/>
    </source>
</evidence>
<dbReference type="PANTHER" id="PTHR14742">
    <property type="entry name" value="RIBONUCLEASE P SUBUNIT P21"/>
    <property type="match status" value="1"/>
</dbReference>
<protein>
    <submittedName>
        <fullName evidence="6">RNase P Rpr2/Rpp21 subunit domain-containing protein</fullName>
    </submittedName>
</protein>
<dbReference type="InterPro" id="IPR007175">
    <property type="entry name" value="Rpr2/Snm1/Rpp21"/>
</dbReference>
<comment type="similarity">
    <text evidence="4">Belongs to the eukaryotic/archaeal RNase P protein component 4 family.</text>
</comment>
<organism evidence="6 7">
    <name type="scientific">Colletotrichum plurivorum</name>
    <dbReference type="NCBI Taxonomy" id="2175906"/>
    <lineage>
        <taxon>Eukaryota</taxon>
        <taxon>Fungi</taxon>
        <taxon>Dikarya</taxon>
        <taxon>Ascomycota</taxon>
        <taxon>Pezizomycotina</taxon>
        <taxon>Sordariomycetes</taxon>
        <taxon>Hypocreomycetidae</taxon>
        <taxon>Glomerellales</taxon>
        <taxon>Glomerellaceae</taxon>
        <taxon>Colletotrichum</taxon>
        <taxon>Colletotrichum orchidearum species complex</taxon>
    </lineage>
</organism>
<evidence type="ECO:0000256" key="1">
    <source>
        <dbReference type="ARBA" id="ARBA00022694"/>
    </source>
</evidence>
<dbReference type="Proteomes" id="UP000654918">
    <property type="component" value="Unassembled WGS sequence"/>
</dbReference>
<sequence>MAKPKSESLPNRHQYTRVSYLHQAASYLATLPAQSPKPTSSESPHDGDAHESSGRAKRSTSETVARRFASDIRAVSLKAQVRPSPALKQTLCKYCDSLLVEGKTCSTTVENASRGGRKPWADVMVTKCKTCGHVKRFPVNAPRQKRRPFREPKVAVEEAPAADLSEELVGGE</sequence>
<dbReference type="GO" id="GO:0008033">
    <property type="term" value="P:tRNA processing"/>
    <property type="evidence" value="ECO:0007669"/>
    <property type="project" value="UniProtKB-KW"/>
</dbReference>
<keyword evidence="2" id="KW-0479">Metal-binding</keyword>
<feature type="compositionally biased region" description="Polar residues" evidence="5">
    <location>
        <begin position="32"/>
        <end position="42"/>
    </location>
</feature>
<accession>A0A8H6KNC8</accession>
<dbReference type="EMBL" id="WIGO01000050">
    <property type="protein sequence ID" value="KAF6834270.1"/>
    <property type="molecule type" value="Genomic_DNA"/>
</dbReference>
<keyword evidence="7" id="KW-1185">Reference proteome</keyword>
<dbReference type="GO" id="GO:0046872">
    <property type="term" value="F:metal ion binding"/>
    <property type="evidence" value="ECO:0007669"/>
    <property type="project" value="UniProtKB-KW"/>
</dbReference>
<keyword evidence="3" id="KW-0862">Zinc</keyword>
<evidence type="ECO:0000313" key="6">
    <source>
        <dbReference type="EMBL" id="KAF6834270.1"/>
    </source>
</evidence>
<dbReference type="AlphaFoldDB" id="A0A8H6KNC8"/>
<comment type="caution">
    <text evidence="6">The sequence shown here is derived from an EMBL/GenBank/DDBJ whole genome shotgun (WGS) entry which is preliminary data.</text>
</comment>
<dbReference type="Pfam" id="PF04032">
    <property type="entry name" value="Rpr2"/>
    <property type="match status" value="1"/>
</dbReference>
<feature type="region of interest" description="Disordered" evidence="5">
    <location>
        <begin position="29"/>
        <end position="65"/>
    </location>
</feature>
<evidence type="ECO:0000256" key="5">
    <source>
        <dbReference type="SAM" id="MobiDB-lite"/>
    </source>
</evidence>
<name>A0A8H6KNC8_9PEZI</name>